<protein>
    <recommendedName>
        <fullName evidence="5">Outer membrane lipoprotein carrier protein LolA</fullName>
    </recommendedName>
</protein>
<dbReference type="AlphaFoldDB" id="A0A4P7W5A3"/>
<feature type="signal peptide" evidence="2">
    <location>
        <begin position="1"/>
        <end position="25"/>
    </location>
</feature>
<evidence type="ECO:0000313" key="4">
    <source>
        <dbReference type="Proteomes" id="UP000297149"/>
    </source>
</evidence>
<dbReference type="RefSeq" id="WP_136416573.1">
    <property type="nucleotide sequence ID" value="NZ_CP039396.1"/>
</dbReference>
<dbReference type="Pfam" id="PF16584">
    <property type="entry name" value="LolA_2"/>
    <property type="match status" value="1"/>
</dbReference>
<evidence type="ECO:0000256" key="1">
    <source>
        <dbReference type="ARBA" id="ARBA00022729"/>
    </source>
</evidence>
<evidence type="ECO:0008006" key="5">
    <source>
        <dbReference type="Google" id="ProtNLM"/>
    </source>
</evidence>
<accession>A0A4P7W5A3</accession>
<evidence type="ECO:0000256" key="2">
    <source>
        <dbReference type="SAM" id="SignalP"/>
    </source>
</evidence>
<evidence type="ECO:0000313" key="3">
    <source>
        <dbReference type="EMBL" id="QCD43244.1"/>
    </source>
</evidence>
<dbReference type="Gene3D" id="2.50.20.10">
    <property type="entry name" value="Lipoprotein localisation LolA/LolB/LppX"/>
    <property type="match status" value="1"/>
</dbReference>
<dbReference type="SUPFAM" id="SSF89392">
    <property type="entry name" value="Prokaryotic lipoproteins and lipoprotein localization factors"/>
    <property type="match status" value="1"/>
</dbReference>
<reference evidence="4" key="1">
    <citation type="submission" date="2019-02" db="EMBL/GenBank/DDBJ databases">
        <title>Isolation and identification of novel species under the genus Muribaculum.</title>
        <authorList>
            <person name="Miyake S."/>
            <person name="Ding Y."/>
            <person name="Low A."/>
            <person name="Soh M."/>
            <person name="Seedorf H."/>
        </authorList>
    </citation>
    <scope>NUCLEOTIDE SEQUENCE [LARGE SCALE GENOMIC DNA]</scope>
    <source>
        <strain evidence="4">H5</strain>
    </source>
</reference>
<organism evidence="3 4">
    <name type="scientific">Duncaniella dubosii</name>
    <dbReference type="NCBI Taxonomy" id="2518971"/>
    <lineage>
        <taxon>Bacteria</taxon>
        <taxon>Pseudomonadati</taxon>
        <taxon>Bacteroidota</taxon>
        <taxon>Bacteroidia</taxon>
        <taxon>Bacteroidales</taxon>
        <taxon>Muribaculaceae</taxon>
        <taxon>Duncaniella</taxon>
    </lineage>
</organism>
<gene>
    <name evidence="3" type="ORF">E7747_13730</name>
</gene>
<keyword evidence="1 2" id="KW-0732">Signal</keyword>
<dbReference type="CDD" id="cd16325">
    <property type="entry name" value="LolA"/>
    <property type="match status" value="1"/>
</dbReference>
<keyword evidence="4" id="KW-1185">Reference proteome</keyword>
<name>A0A4P7W5A3_9BACT</name>
<dbReference type="InterPro" id="IPR029046">
    <property type="entry name" value="LolA/LolB/LppX"/>
</dbReference>
<dbReference type="EMBL" id="CP039396">
    <property type="protein sequence ID" value="QCD43244.1"/>
    <property type="molecule type" value="Genomic_DNA"/>
</dbReference>
<feature type="chain" id="PRO_5020285110" description="Outer membrane lipoprotein carrier protein LolA" evidence="2">
    <location>
        <begin position="26"/>
        <end position="208"/>
    </location>
</feature>
<proteinExistence type="predicted"/>
<dbReference type="InterPro" id="IPR004564">
    <property type="entry name" value="OM_lipoprot_carrier_LolA-like"/>
</dbReference>
<dbReference type="Proteomes" id="UP000297149">
    <property type="component" value="Chromosome"/>
</dbReference>
<dbReference type="KEGG" id="ddb:E7747_13730"/>
<sequence length="208" mass="23140">MNMIIRKRLFSLLAMLVVMILTCNAAETATSILDKAAEKVKMSKSLNASYTITADGHKQNGTLTISGDRFTISSPQISSWYDGKTQWTYSTQTGEVNITEPTPEELQQVNPFAIINSFRKLYKATLLKSPSTEKRIKLTALKQKNDIKNVVLTLSASTLYPTSIELTLSNRRVVTINIKSVSTGNALPVSDFRFDSKKYQGIPVVDLR</sequence>